<keyword evidence="4" id="KW-0175">Coiled coil</keyword>
<dbReference type="InterPro" id="IPR011047">
    <property type="entry name" value="Quinoprotein_ADH-like_sf"/>
</dbReference>
<dbReference type="SMART" id="SM00320">
    <property type="entry name" value="WD40"/>
    <property type="match status" value="18"/>
</dbReference>
<feature type="repeat" description="WD" evidence="3">
    <location>
        <begin position="230"/>
        <end position="271"/>
    </location>
</feature>
<feature type="repeat" description="WD" evidence="3">
    <location>
        <begin position="988"/>
        <end position="1029"/>
    </location>
</feature>
<dbReference type="PANTHER" id="PTHR22847">
    <property type="entry name" value="WD40 REPEAT PROTEIN"/>
    <property type="match status" value="1"/>
</dbReference>
<protein>
    <submittedName>
        <fullName evidence="5">Uncharacterized protein</fullName>
    </submittedName>
</protein>
<gene>
    <name evidence="5" type="ORF">SteCoe_18429</name>
</gene>
<keyword evidence="1 3" id="KW-0853">WD repeat</keyword>
<feature type="coiled-coil region" evidence="4">
    <location>
        <begin position="79"/>
        <end position="106"/>
    </location>
</feature>
<feature type="repeat" description="WD" evidence="3">
    <location>
        <begin position="188"/>
        <end position="229"/>
    </location>
</feature>
<dbReference type="SUPFAM" id="SSF50978">
    <property type="entry name" value="WD40 repeat-like"/>
    <property type="match status" value="1"/>
</dbReference>
<dbReference type="SUPFAM" id="SSF50998">
    <property type="entry name" value="Quinoprotein alcohol dehydrogenase-like"/>
    <property type="match status" value="1"/>
</dbReference>
<proteinExistence type="predicted"/>
<dbReference type="InterPro" id="IPR036322">
    <property type="entry name" value="WD40_repeat_dom_sf"/>
</dbReference>
<dbReference type="PRINTS" id="PR00320">
    <property type="entry name" value="GPROTEINBRPT"/>
</dbReference>
<sequence length="1172" mass="133145">MKKCLMFDCADQVSFYCCCNGEKVFFCVNHIDLHSSEEGFHDIKAFRAKVNDPAMHIDWMVKKMNKLSELQDRISAEVKEFYKNVNNKVSEKLEMIENEKRDLISLIKDVISGKEIDFDQMETIVKEDYFEYLVKVNSEKLRLSEDNIDEFLSQAKVDIDHTLTVLKNPKSSLVEKENQVGNKFGIALEGHFESVRCVKVIPDKNLILSGSTDSTIRLFNIDTLSQERIFEFHSCSINSIDVSKTEPTALSGSSDCLIVYWNYNTGKILQALSGHKKSVTCVCFGLEETCALSGSEDGCIYAWDLKEGKILYEISATKSRINCLDFASFKISSVREIKDIFVWASQDGIIRVHNFNTSKLIFELKWHKKEVRSLLLWKKSQKLISGSEDKTIIIWDLITQTIINELSAHKSFVTSLALSPDEKYLYSASDDKTILSWSLNRFKPKNVYQVHSGLVWGLAVTKNNSHLVSCSEDKSIKIISLQEKNEKCIYNTQSQCKSILINQEKSIVALGFADGTLLILDLMQNKLLLNTKKHANSITALAFSENRACLISADCNLIALWDMSNYELYNSYQIVASLILSLALTEAQNRIIYIDNQGVFGIINLDRGFQEQSIKAFGYPLNIGIITKNMIFAAYSNAVIFCECSENGIKEQNSFKAHEKNILCLDLSQDEKLLATGSEDSSISIWNTEKWNVIYNNTKNKGSIFAVKLVPDSKFVIYVTSSKRLMIVNFISKMLEKEVKLKSFASLVLGATLRNAIFVSDKDVKICALRKRKERVIKASLYGIYCVAMSSNLDFILIGSQDGIIRKADTKSFEILNFLLGHTSPVIAISLNSKSTQAVSTAEDYIMILWDLKENIKAKVFSNQKFMITCLSFWVDKYIICGCSNGNVQMWKTYEESLPVMIGSHKLKVTCLEIFELLAISASEDESVMIWNLKNLSLVKVLEKPGMNISFRVCALAIDKKGENVFLGTSSGKIMCFSLLDYKFKCILEGHKEAVKSLVMSKANKHLLSSSNDKTIKMWNIDTRKLEYNYLTAPYKANCLRIADNESIILFGANNNVVKFINFQEEFINKISLFATITERSVLRRGKTLLNEETTEVPTLKIFAGRFEKIILSFDMKYVFTVEKPEFGSVVRVWDIMRPLDSVIVKSLSEFMKWKHRYGKEFTFVGDLCFDD</sequence>
<evidence type="ECO:0000256" key="2">
    <source>
        <dbReference type="ARBA" id="ARBA00022737"/>
    </source>
</evidence>
<dbReference type="InterPro" id="IPR015943">
    <property type="entry name" value="WD40/YVTN_repeat-like_dom_sf"/>
</dbReference>
<dbReference type="CDD" id="cd00200">
    <property type="entry name" value="WD40"/>
    <property type="match status" value="1"/>
</dbReference>
<feature type="repeat" description="WD" evidence="3">
    <location>
        <begin position="406"/>
        <end position="447"/>
    </location>
</feature>
<dbReference type="GO" id="GO:1990234">
    <property type="term" value="C:transferase complex"/>
    <property type="evidence" value="ECO:0007669"/>
    <property type="project" value="UniProtKB-ARBA"/>
</dbReference>
<dbReference type="PANTHER" id="PTHR22847:SF722">
    <property type="entry name" value="NOVEL PROTEIN"/>
    <property type="match status" value="1"/>
</dbReference>
<dbReference type="Pfam" id="PF00400">
    <property type="entry name" value="WD40"/>
    <property type="match status" value="9"/>
</dbReference>
<dbReference type="PROSITE" id="PS50082">
    <property type="entry name" value="WD_REPEATS_2"/>
    <property type="match status" value="9"/>
</dbReference>
<keyword evidence="6" id="KW-1185">Reference proteome</keyword>
<dbReference type="PROSITE" id="PS00678">
    <property type="entry name" value="WD_REPEATS_1"/>
    <property type="match status" value="6"/>
</dbReference>
<dbReference type="AlphaFoldDB" id="A0A1R2BWT4"/>
<dbReference type="Gene3D" id="2.130.10.10">
    <property type="entry name" value="YVTN repeat-like/Quinoprotein amine dehydrogenase"/>
    <property type="match status" value="5"/>
</dbReference>
<evidence type="ECO:0000313" key="6">
    <source>
        <dbReference type="Proteomes" id="UP000187209"/>
    </source>
</evidence>
<feature type="repeat" description="WD" evidence="3">
    <location>
        <begin position="902"/>
        <end position="941"/>
    </location>
</feature>
<dbReference type="Proteomes" id="UP000187209">
    <property type="component" value="Unassembled WGS sequence"/>
</dbReference>
<evidence type="ECO:0000256" key="1">
    <source>
        <dbReference type="ARBA" id="ARBA00022574"/>
    </source>
</evidence>
<dbReference type="InterPro" id="IPR001680">
    <property type="entry name" value="WD40_rpt"/>
</dbReference>
<dbReference type="EMBL" id="MPUH01000391">
    <property type="protein sequence ID" value="OMJ81161.1"/>
    <property type="molecule type" value="Genomic_DNA"/>
</dbReference>
<dbReference type="InterPro" id="IPR019775">
    <property type="entry name" value="WD40_repeat_CS"/>
</dbReference>
<feature type="repeat" description="WD" evidence="3">
    <location>
        <begin position="655"/>
        <end position="696"/>
    </location>
</feature>
<evidence type="ECO:0000313" key="5">
    <source>
        <dbReference type="EMBL" id="OMJ81161.1"/>
    </source>
</evidence>
<accession>A0A1R2BWT4</accession>
<organism evidence="5 6">
    <name type="scientific">Stentor coeruleus</name>
    <dbReference type="NCBI Taxonomy" id="5963"/>
    <lineage>
        <taxon>Eukaryota</taxon>
        <taxon>Sar</taxon>
        <taxon>Alveolata</taxon>
        <taxon>Ciliophora</taxon>
        <taxon>Postciliodesmatophora</taxon>
        <taxon>Heterotrichea</taxon>
        <taxon>Heterotrichida</taxon>
        <taxon>Stentoridae</taxon>
        <taxon>Stentor</taxon>
    </lineage>
</organism>
<evidence type="ECO:0000256" key="3">
    <source>
        <dbReference type="PROSITE-ProRule" id="PRU00221"/>
    </source>
</evidence>
<name>A0A1R2BWT4_9CILI</name>
<dbReference type="OrthoDB" id="10261640at2759"/>
<evidence type="ECO:0000256" key="4">
    <source>
        <dbReference type="SAM" id="Coils"/>
    </source>
</evidence>
<keyword evidence="2" id="KW-0677">Repeat</keyword>
<reference evidence="5 6" key="1">
    <citation type="submission" date="2016-11" db="EMBL/GenBank/DDBJ databases">
        <title>The macronuclear genome of Stentor coeruleus: a giant cell with tiny introns.</title>
        <authorList>
            <person name="Slabodnick M."/>
            <person name="Ruby J.G."/>
            <person name="Reiff S.B."/>
            <person name="Swart E.C."/>
            <person name="Gosai S."/>
            <person name="Prabakaran S."/>
            <person name="Witkowska E."/>
            <person name="Larue G.E."/>
            <person name="Fisher S."/>
            <person name="Freeman R.M."/>
            <person name="Gunawardena J."/>
            <person name="Chu W."/>
            <person name="Stover N.A."/>
            <person name="Gregory B.D."/>
            <person name="Nowacki M."/>
            <person name="Derisi J."/>
            <person name="Roy S.W."/>
            <person name="Marshall W.F."/>
            <person name="Sood P."/>
        </authorList>
    </citation>
    <scope>NUCLEOTIDE SEQUENCE [LARGE SCALE GENOMIC DNA]</scope>
    <source>
        <strain evidence="5">WM001</strain>
    </source>
</reference>
<dbReference type="InterPro" id="IPR020472">
    <property type="entry name" value="WD40_PAC1"/>
</dbReference>
<dbReference type="PROSITE" id="PS50294">
    <property type="entry name" value="WD_REPEATS_REGION"/>
    <property type="match status" value="7"/>
</dbReference>
<feature type="repeat" description="WD" evidence="3">
    <location>
        <begin position="364"/>
        <end position="405"/>
    </location>
</feature>
<comment type="caution">
    <text evidence="5">The sequence shown here is derived from an EMBL/GenBank/DDBJ whole genome shotgun (WGS) entry which is preliminary data.</text>
</comment>
<feature type="repeat" description="WD" evidence="3">
    <location>
        <begin position="819"/>
        <end position="860"/>
    </location>
</feature>
<feature type="repeat" description="WD" evidence="3">
    <location>
        <begin position="272"/>
        <end position="313"/>
    </location>
</feature>